<dbReference type="OrthoDB" id="9802472at2"/>
<evidence type="ECO:0000259" key="5">
    <source>
        <dbReference type="PROSITE" id="PS50160"/>
    </source>
</evidence>
<dbReference type="Pfam" id="PF04679">
    <property type="entry name" value="DNA_ligase_A_C"/>
    <property type="match status" value="1"/>
</dbReference>
<dbReference type="GO" id="GO:0003910">
    <property type="term" value="F:DNA ligase (ATP) activity"/>
    <property type="evidence" value="ECO:0007669"/>
    <property type="project" value="UniProtKB-EC"/>
</dbReference>
<dbReference type="InterPro" id="IPR050191">
    <property type="entry name" value="ATP-dep_DNA_ligase"/>
</dbReference>
<dbReference type="InterPro" id="IPR012309">
    <property type="entry name" value="DNA_ligase_ATP-dep_C"/>
</dbReference>
<dbReference type="Gene3D" id="3.30.1490.70">
    <property type="match status" value="1"/>
</dbReference>
<dbReference type="Gene3D" id="2.40.50.140">
    <property type="entry name" value="Nucleic acid-binding proteins"/>
    <property type="match status" value="1"/>
</dbReference>
<dbReference type="SUPFAM" id="SSF56091">
    <property type="entry name" value="DNA ligase/mRNA capping enzyme, catalytic domain"/>
    <property type="match status" value="1"/>
</dbReference>
<keyword evidence="7" id="KW-1185">Reference proteome</keyword>
<evidence type="ECO:0000313" key="7">
    <source>
        <dbReference type="Proteomes" id="UP000076079"/>
    </source>
</evidence>
<dbReference type="InterPro" id="IPR012310">
    <property type="entry name" value="DNA_ligase_ATP-dep_cent"/>
</dbReference>
<proteinExistence type="inferred from homology"/>
<dbReference type="GO" id="GO:0005524">
    <property type="term" value="F:ATP binding"/>
    <property type="evidence" value="ECO:0007669"/>
    <property type="project" value="InterPro"/>
</dbReference>
<sequence length="284" mass="32643">MPEWLEPMAATLTQERFGAGGDWVFERKFDGIRLLAYKRGSDIRLYSRNRLPQNLPGVARAIASLPLEDVILDGEVTWDGHSGYHVFDILWMDGQRLTMLPLEERRALLEALPFEEPMRRVELLDDADPWDRARRERWEGVIAKRRGSPYEHRRSRHWLKLKCEFSQEFVVGGFTDPQGARVGLGALLVGYHDGADLVFAGKIGTGFDTKLLLDLRHRLDAIGLENSPFTRAVGLPRVRVHWVSPQIVVQVAFIEWTPNDKLRHPRLIGVRFDKDPRDVVRDHA</sequence>
<dbReference type="AlphaFoldDB" id="A0A143PLT9"/>
<organism evidence="6 7">
    <name type="scientific">Luteitalea pratensis</name>
    <dbReference type="NCBI Taxonomy" id="1855912"/>
    <lineage>
        <taxon>Bacteria</taxon>
        <taxon>Pseudomonadati</taxon>
        <taxon>Acidobacteriota</taxon>
        <taxon>Vicinamibacteria</taxon>
        <taxon>Vicinamibacterales</taxon>
        <taxon>Vicinamibacteraceae</taxon>
        <taxon>Luteitalea</taxon>
    </lineage>
</organism>
<feature type="domain" description="ATP-dependent DNA ligase family profile" evidence="5">
    <location>
        <begin position="84"/>
        <end position="206"/>
    </location>
</feature>
<dbReference type="GO" id="GO:0006310">
    <property type="term" value="P:DNA recombination"/>
    <property type="evidence" value="ECO:0007669"/>
    <property type="project" value="InterPro"/>
</dbReference>
<dbReference type="EC" id="6.5.1.1" evidence="2"/>
<evidence type="ECO:0000256" key="2">
    <source>
        <dbReference type="ARBA" id="ARBA00012727"/>
    </source>
</evidence>
<protein>
    <recommendedName>
        <fullName evidence="2">DNA ligase (ATP)</fullName>
        <ecNumber evidence="2">6.5.1.1</ecNumber>
    </recommendedName>
</protein>
<dbReference type="PANTHER" id="PTHR45674">
    <property type="entry name" value="DNA LIGASE 1/3 FAMILY MEMBER"/>
    <property type="match status" value="1"/>
</dbReference>
<dbReference type="SUPFAM" id="SSF50249">
    <property type="entry name" value="Nucleic acid-binding proteins"/>
    <property type="match status" value="1"/>
</dbReference>
<dbReference type="KEGG" id="abac:LuPra_02363"/>
<dbReference type="PROSITE" id="PS50160">
    <property type="entry name" value="DNA_LIGASE_A3"/>
    <property type="match status" value="1"/>
</dbReference>
<dbReference type="EMBL" id="CP015136">
    <property type="protein sequence ID" value="AMY09150.1"/>
    <property type="molecule type" value="Genomic_DNA"/>
</dbReference>
<evidence type="ECO:0000313" key="6">
    <source>
        <dbReference type="EMBL" id="AMY09150.1"/>
    </source>
</evidence>
<dbReference type="GO" id="GO:0006281">
    <property type="term" value="P:DNA repair"/>
    <property type="evidence" value="ECO:0007669"/>
    <property type="project" value="InterPro"/>
</dbReference>
<dbReference type="STRING" id="1855912.LuPra_02363"/>
<dbReference type="InterPro" id="IPR016059">
    <property type="entry name" value="DNA_ligase_ATP-dep_CS"/>
</dbReference>
<evidence type="ECO:0000256" key="1">
    <source>
        <dbReference type="ARBA" id="ARBA00007572"/>
    </source>
</evidence>
<evidence type="ECO:0000256" key="4">
    <source>
        <dbReference type="ARBA" id="ARBA00034003"/>
    </source>
</evidence>
<comment type="similarity">
    <text evidence="1">Belongs to the ATP-dependent DNA ligase family.</text>
</comment>
<reference evidence="7" key="2">
    <citation type="submission" date="2016-04" db="EMBL/GenBank/DDBJ databases">
        <title>First Complete Genome Sequence of a Subdivision 6 Acidobacterium.</title>
        <authorList>
            <person name="Huang S."/>
            <person name="Vieira S."/>
            <person name="Bunk B."/>
            <person name="Riedel T."/>
            <person name="Sproeer C."/>
            <person name="Overmann J."/>
        </authorList>
    </citation>
    <scope>NUCLEOTIDE SEQUENCE [LARGE SCALE GENOMIC DNA]</scope>
    <source>
        <strain evidence="7">DSM 100886 HEG_-6_39</strain>
    </source>
</reference>
<evidence type="ECO:0000256" key="3">
    <source>
        <dbReference type="ARBA" id="ARBA00022598"/>
    </source>
</evidence>
<accession>A0A143PLT9</accession>
<gene>
    <name evidence="6" type="ORF">LuPra_02363</name>
</gene>
<dbReference type="Pfam" id="PF01068">
    <property type="entry name" value="DNA_ligase_A_M"/>
    <property type="match status" value="2"/>
</dbReference>
<comment type="catalytic activity">
    <reaction evidence="4">
        <text>ATP + (deoxyribonucleotide)n-3'-hydroxyl + 5'-phospho-(deoxyribonucleotide)m = (deoxyribonucleotide)n+m + AMP + diphosphate.</text>
        <dbReference type="EC" id="6.5.1.1"/>
    </reaction>
</comment>
<dbReference type="PANTHER" id="PTHR45674:SF4">
    <property type="entry name" value="DNA LIGASE 1"/>
    <property type="match status" value="1"/>
</dbReference>
<dbReference type="InterPro" id="IPR012340">
    <property type="entry name" value="NA-bd_OB-fold"/>
</dbReference>
<dbReference type="PROSITE" id="PS00333">
    <property type="entry name" value="DNA_LIGASE_A2"/>
    <property type="match status" value="1"/>
</dbReference>
<dbReference type="CDD" id="cd07971">
    <property type="entry name" value="OBF_DNA_ligase_LigD"/>
    <property type="match status" value="1"/>
</dbReference>
<reference evidence="6 7" key="1">
    <citation type="journal article" date="2016" name="Genome Announc.">
        <title>First Complete Genome Sequence of a Subdivision 6 Acidobacterium Strain.</title>
        <authorList>
            <person name="Huang S."/>
            <person name="Vieira S."/>
            <person name="Bunk B."/>
            <person name="Riedel T."/>
            <person name="Sproer C."/>
            <person name="Overmann J."/>
        </authorList>
    </citation>
    <scope>NUCLEOTIDE SEQUENCE [LARGE SCALE GENOMIC DNA]</scope>
    <source>
        <strain evidence="7">DSM 100886 HEG_-6_39</strain>
    </source>
</reference>
<dbReference type="Proteomes" id="UP000076079">
    <property type="component" value="Chromosome"/>
</dbReference>
<name>A0A143PLT9_LUTPR</name>
<keyword evidence="3 6" id="KW-0436">Ligase</keyword>
<dbReference type="Gene3D" id="3.30.470.30">
    <property type="entry name" value="DNA ligase/mRNA capping enzyme"/>
    <property type="match status" value="2"/>
</dbReference>